<dbReference type="GO" id="GO:0009361">
    <property type="term" value="C:succinate-CoA ligase complex (ADP-forming)"/>
    <property type="evidence" value="ECO:0007669"/>
    <property type="project" value="TreeGrafter"/>
</dbReference>
<dbReference type="PANTHER" id="PTHR11117:SF24">
    <property type="entry name" value="PROTEIN FDRA"/>
    <property type="match status" value="1"/>
</dbReference>
<feature type="domain" description="ATP-citrate synthase/succinyl-CoA ligase C-terminal" evidence="2">
    <location>
        <begin position="326"/>
        <end position="467"/>
    </location>
</feature>
<sequence length="503" mass="51476">MRVSRRLGGRAGVAGAMAAMATELNREVLERMGFEVPAEAGPGDLVVAIRAEDAAFDEARHALDDLLHEAARPAPADGPGGWGEQAPARTTAAAAARVEASEASIALLSVPGPHVFPEAMDALDAGLNVMIFSDNVPLDQEIELKETAARRGLIVLGPDCGTAVIGGAGLGFANAVEPGPVGMVAASGTGAQQLMCLLDTAGVGVSHVLGVGGRDLSRQVSGRSALAALAALDADPATEVILMVSKPPAPQVADLIREAARRLDTPVIFALPGSGEGDRPGEYPGDRGDLTRAAEETLERLGRPVPQWPSWPAPAPARRASGLRGLFAGGTLRDEAEAVIGDALGWDLAAHGHSLVDFGDDAYTRGRAHPMIDPTLRLAALAEQAADPGCGVLLLDVVLGYGADPDPAAALAPAIEKALRDRDDLVAVVSLCGTRADPQGREQQANALCRAGATVFLSNAAAARHAASLVQARDGADAQTAPSATRTARDAAQTARNASRRAT</sequence>
<dbReference type="OrthoDB" id="5580580at2"/>
<dbReference type="Gene3D" id="3.40.50.261">
    <property type="entry name" value="Succinyl-CoA synthetase domains"/>
    <property type="match status" value="2"/>
</dbReference>
<dbReference type="GO" id="GO:0005829">
    <property type="term" value="C:cytosol"/>
    <property type="evidence" value="ECO:0007669"/>
    <property type="project" value="TreeGrafter"/>
</dbReference>
<dbReference type="SUPFAM" id="SSF52210">
    <property type="entry name" value="Succinyl-CoA synthetase domains"/>
    <property type="match status" value="2"/>
</dbReference>
<dbReference type="InterPro" id="IPR005811">
    <property type="entry name" value="SUCC_ACL_C"/>
</dbReference>
<reference evidence="3 4" key="1">
    <citation type="submission" date="2019-09" db="EMBL/GenBank/DDBJ databases">
        <title>Actinomadura physcomitrii sp. nov., a novel actinomycete isolated from moss [Physcomitrium sphaericum (Ludw) Fuernr].</title>
        <authorList>
            <person name="Zhuang X."/>
            <person name="Liu C."/>
        </authorList>
    </citation>
    <scope>NUCLEOTIDE SEQUENCE [LARGE SCALE GENOMIC DNA]</scope>
    <source>
        <strain evidence="3 4">HMC1</strain>
    </source>
</reference>
<comment type="caution">
    <text evidence="3">The sequence shown here is derived from an EMBL/GenBank/DDBJ whole genome shotgun (WGS) entry which is preliminary data.</text>
</comment>
<dbReference type="GO" id="GO:0006099">
    <property type="term" value="P:tricarboxylic acid cycle"/>
    <property type="evidence" value="ECO:0007669"/>
    <property type="project" value="TreeGrafter"/>
</dbReference>
<dbReference type="GO" id="GO:0004776">
    <property type="term" value="F:succinate-CoA ligase (GDP-forming) activity"/>
    <property type="evidence" value="ECO:0007669"/>
    <property type="project" value="TreeGrafter"/>
</dbReference>
<evidence type="ECO:0000313" key="3">
    <source>
        <dbReference type="EMBL" id="KAB2343138.1"/>
    </source>
</evidence>
<evidence type="ECO:0000313" key="4">
    <source>
        <dbReference type="Proteomes" id="UP000468735"/>
    </source>
</evidence>
<dbReference type="GO" id="GO:0004775">
    <property type="term" value="F:succinate-CoA ligase (ADP-forming) activity"/>
    <property type="evidence" value="ECO:0007669"/>
    <property type="project" value="TreeGrafter"/>
</dbReference>
<feature type="compositionally biased region" description="Low complexity" evidence="1">
    <location>
        <begin position="484"/>
        <end position="497"/>
    </location>
</feature>
<proteinExistence type="predicted"/>
<evidence type="ECO:0000256" key="1">
    <source>
        <dbReference type="SAM" id="MobiDB-lite"/>
    </source>
</evidence>
<gene>
    <name evidence="3" type="ORF">F8566_36450</name>
</gene>
<dbReference type="EMBL" id="WBMT01000020">
    <property type="protein sequence ID" value="KAB2343138.1"/>
    <property type="molecule type" value="Genomic_DNA"/>
</dbReference>
<organism evidence="3 4">
    <name type="scientific">Actinomadura rudentiformis</name>
    <dbReference type="NCBI Taxonomy" id="359158"/>
    <lineage>
        <taxon>Bacteria</taxon>
        <taxon>Bacillati</taxon>
        <taxon>Actinomycetota</taxon>
        <taxon>Actinomycetes</taxon>
        <taxon>Streptosporangiales</taxon>
        <taxon>Thermomonosporaceae</taxon>
        <taxon>Actinomadura</taxon>
    </lineage>
</organism>
<dbReference type="Proteomes" id="UP000468735">
    <property type="component" value="Unassembled WGS sequence"/>
</dbReference>
<dbReference type="PANTHER" id="PTHR11117">
    <property type="entry name" value="SUCCINYL-COA LIGASE SUBUNIT ALPHA"/>
    <property type="match status" value="1"/>
</dbReference>
<dbReference type="InterPro" id="IPR016102">
    <property type="entry name" value="Succinyl-CoA_synth-like"/>
</dbReference>
<dbReference type="Pfam" id="PF00549">
    <property type="entry name" value="Ligase_CoA"/>
    <property type="match status" value="1"/>
</dbReference>
<dbReference type="AlphaFoldDB" id="A0A6H9YTX8"/>
<keyword evidence="4" id="KW-1185">Reference proteome</keyword>
<feature type="region of interest" description="Disordered" evidence="1">
    <location>
        <begin position="473"/>
        <end position="503"/>
    </location>
</feature>
<evidence type="ECO:0000259" key="2">
    <source>
        <dbReference type="Pfam" id="PF00549"/>
    </source>
</evidence>
<name>A0A6H9YTX8_9ACTN</name>
<dbReference type="Gene3D" id="3.40.50.720">
    <property type="entry name" value="NAD(P)-binding Rossmann-like Domain"/>
    <property type="match status" value="1"/>
</dbReference>
<accession>A0A6H9YTX8</accession>
<protein>
    <submittedName>
        <fullName evidence="3">FdrA family protein</fullName>
    </submittedName>
</protein>